<organism evidence="1 2">
    <name type="scientific">Mucor velutinosus</name>
    <dbReference type="NCBI Taxonomy" id="708070"/>
    <lineage>
        <taxon>Eukaryota</taxon>
        <taxon>Fungi</taxon>
        <taxon>Fungi incertae sedis</taxon>
        <taxon>Mucoromycota</taxon>
        <taxon>Mucoromycotina</taxon>
        <taxon>Mucoromycetes</taxon>
        <taxon>Mucorales</taxon>
        <taxon>Mucorineae</taxon>
        <taxon>Mucoraceae</taxon>
        <taxon>Mucor</taxon>
    </lineage>
</organism>
<dbReference type="AlphaFoldDB" id="A0AAN7HVQ7"/>
<name>A0AAN7HVQ7_9FUNG</name>
<accession>A0AAN7HVQ7</accession>
<evidence type="ECO:0000313" key="2">
    <source>
        <dbReference type="Proteomes" id="UP001304243"/>
    </source>
</evidence>
<keyword evidence="2" id="KW-1185">Reference proteome</keyword>
<gene>
    <name evidence="1" type="ORF">ATC70_007850</name>
</gene>
<protein>
    <submittedName>
        <fullName evidence="1">Calmodulin</fullName>
    </submittedName>
</protein>
<proteinExistence type="predicted"/>
<dbReference type="EMBL" id="JASEJX010000039">
    <property type="protein sequence ID" value="KAK4509498.1"/>
    <property type="molecule type" value="Genomic_DNA"/>
</dbReference>
<reference evidence="1 2" key="1">
    <citation type="submission" date="2022-11" db="EMBL/GenBank/DDBJ databases">
        <title>Mucor velutinosus strain NIH1002 WGS.</title>
        <authorList>
            <person name="Subramanian P."/>
            <person name="Mullikin J.C."/>
            <person name="Segre J.A."/>
            <person name="Zelazny A.M."/>
        </authorList>
    </citation>
    <scope>NUCLEOTIDE SEQUENCE [LARGE SCALE GENOMIC DNA]</scope>
    <source>
        <strain evidence="1 2">NIH1002</strain>
    </source>
</reference>
<evidence type="ECO:0000313" key="1">
    <source>
        <dbReference type="EMBL" id="KAK4509498.1"/>
    </source>
</evidence>
<comment type="caution">
    <text evidence="1">The sequence shown here is derived from an EMBL/GenBank/DDBJ whole genome shotgun (WGS) entry which is preliminary data.</text>
</comment>
<dbReference type="GeneID" id="89951536"/>
<sequence>MLWCNTYHCHIWYQQVDIPVTCNASASVYTTTFIPTPGPFGIYTITTTKTETIPLTTTTATTTVTRTITTDGFDLFGQKKTTTLFNTTTVFSNFTTTQTATSFTTIISTKSAATATPTTEYITVTPSQEYVTVISTQSKETVTTTAIPNREYITIISTPSKEYVTITATPNKEFVTITATPSKEYITITANPQTITTTATTTKAAGGLFDGLFGTQITATGAIASSLCSNLVVTVTSEASKDDVTVIASPQSLTTTVTTTQTAGGTFDGIFGMQTTAPDSSVINLFSNTIEGGATKTITLNNTTTRTETSRINVTTTQTFILTEIITTSYPMPPLPTQTTMPSLSMSDSLNVLRVILKVIQTLQGDKPQFNPVLELIKAVIEQAIKQDDDKNVQAALSFVFDLIQKNSSQASINKPFPFTKRLIMKDDFKTQAREWLANQFIDTL</sequence>
<dbReference type="RefSeq" id="XP_064676164.1">
    <property type="nucleotide sequence ID" value="XM_064827107.1"/>
</dbReference>
<dbReference type="Proteomes" id="UP001304243">
    <property type="component" value="Unassembled WGS sequence"/>
</dbReference>